<dbReference type="AlphaFoldDB" id="L8JJS7"/>
<protein>
    <submittedName>
        <fullName evidence="1">Uncharacterized protein</fullName>
    </submittedName>
</protein>
<name>L8JJS7_9BACT</name>
<evidence type="ECO:0000313" key="1">
    <source>
        <dbReference type="EMBL" id="ELR69060.1"/>
    </source>
</evidence>
<reference evidence="1 2" key="1">
    <citation type="submission" date="2012-12" db="EMBL/GenBank/DDBJ databases">
        <title>Genome assembly of Fulvivirga imtechensis AK7.</title>
        <authorList>
            <person name="Nupur N."/>
            <person name="Khatri I."/>
            <person name="Kumar R."/>
            <person name="Subramanian S."/>
            <person name="Pinnaka A."/>
        </authorList>
    </citation>
    <scope>NUCLEOTIDE SEQUENCE [LARGE SCALE GENOMIC DNA]</scope>
    <source>
        <strain evidence="1 2">AK7</strain>
    </source>
</reference>
<dbReference type="Proteomes" id="UP000011135">
    <property type="component" value="Unassembled WGS sequence"/>
</dbReference>
<dbReference type="EMBL" id="AMZN01000084">
    <property type="protein sequence ID" value="ELR69060.1"/>
    <property type="molecule type" value="Genomic_DNA"/>
</dbReference>
<organism evidence="1 2">
    <name type="scientific">Fulvivirga imtechensis AK7</name>
    <dbReference type="NCBI Taxonomy" id="1237149"/>
    <lineage>
        <taxon>Bacteria</taxon>
        <taxon>Pseudomonadati</taxon>
        <taxon>Bacteroidota</taxon>
        <taxon>Cytophagia</taxon>
        <taxon>Cytophagales</taxon>
        <taxon>Fulvivirgaceae</taxon>
        <taxon>Fulvivirga</taxon>
    </lineage>
</organism>
<accession>L8JJS7</accession>
<evidence type="ECO:0000313" key="2">
    <source>
        <dbReference type="Proteomes" id="UP000011135"/>
    </source>
</evidence>
<keyword evidence="2" id="KW-1185">Reference proteome</keyword>
<proteinExistence type="predicted"/>
<sequence>MIIAGGILMTVRAISVGEKPFDFSFNIRKKFQRFKKVWFSK</sequence>
<gene>
    <name evidence="1" type="ORF">C900_05449</name>
</gene>
<comment type="caution">
    <text evidence="1">The sequence shown here is derived from an EMBL/GenBank/DDBJ whole genome shotgun (WGS) entry which is preliminary data.</text>
</comment>